<keyword evidence="11 13" id="KW-0443">Lipid metabolism</keyword>
<evidence type="ECO:0000256" key="14">
    <source>
        <dbReference type="SAM" id="Phobius"/>
    </source>
</evidence>
<reference evidence="15 16" key="1">
    <citation type="submission" date="2015-03" db="EMBL/GenBank/DDBJ databases">
        <title>Draft Genome Sequence of Burkholderia andropogonis type strain ICMP2807, isolated from Sorghum bicolor.</title>
        <authorList>
            <person name="Lopes-Santos L."/>
            <person name="Castro D.B."/>
            <person name="Ottoboni L.M."/>
            <person name="Park D."/>
            <person name="Weirc B.S."/>
            <person name="Destefano S.A."/>
        </authorList>
    </citation>
    <scope>NUCLEOTIDE SEQUENCE [LARGE SCALE GENOMIC DNA]</scope>
    <source>
        <strain evidence="15 16">ICMP2807</strain>
    </source>
</reference>
<dbReference type="GO" id="GO:0009244">
    <property type="term" value="P:lipopolysaccharide core region biosynthetic process"/>
    <property type="evidence" value="ECO:0007669"/>
    <property type="project" value="TreeGrafter"/>
</dbReference>
<dbReference type="OrthoDB" id="9766423at2"/>
<evidence type="ECO:0000256" key="6">
    <source>
        <dbReference type="ARBA" id="ARBA00022556"/>
    </source>
</evidence>
<keyword evidence="7 13" id="KW-0808">Transferase</keyword>
<evidence type="ECO:0000256" key="5">
    <source>
        <dbReference type="ARBA" id="ARBA00022516"/>
    </source>
</evidence>
<dbReference type="EMBL" id="LAQU01000013">
    <property type="protein sequence ID" value="KKB63089.1"/>
    <property type="molecule type" value="Genomic_DNA"/>
</dbReference>
<keyword evidence="10 13" id="KW-0067">ATP-binding</keyword>
<evidence type="ECO:0000256" key="13">
    <source>
        <dbReference type="HAMAP-Rule" id="MF_00409"/>
    </source>
</evidence>
<dbReference type="Proteomes" id="UP000033618">
    <property type="component" value="Unassembled WGS sequence"/>
</dbReference>
<evidence type="ECO:0000313" key="15">
    <source>
        <dbReference type="EMBL" id="KKB63089.1"/>
    </source>
</evidence>
<keyword evidence="8 13" id="KW-0547">Nucleotide-binding</keyword>
<dbReference type="STRING" id="28092.WM40_13925"/>
<sequence length="349" mass="37311">MSVGKWEARITAAWQRRGLTAWSLWPLSLLFGAIAGLRRAAFQRGWRHSIRVPVPVVVIGNVTVGGAGKTPTVIALVEALREQGLTPGVVSRGHGSAASRRPRPTVVDAHAMHAATPADIGDEPALIVRRTGAPLAVGRDRVAAAQALLAVVPDVDVILCDDGLQHYRLARDMEIVVFDARLGGNGFLLPAGPLREPMTRRRDATVINNAPVSIAPADWSNTFAMTLVPGDAWQVCAAGTPPHRALSSFAGRDASRTLAAAGIGAPERFFDMLRGLGIATRTLPLPDHHAFDRNPFHGDPAETILVTEKDAVKCGDWHDPRIWAVPVEGVLDPRLIALVVEKVRGRSSA</sequence>
<dbReference type="NCBIfam" id="TIGR00682">
    <property type="entry name" value="lpxK"/>
    <property type="match status" value="1"/>
</dbReference>
<keyword evidence="16" id="KW-1185">Reference proteome</keyword>
<feature type="transmembrane region" description="Helical" evidence="14">
    <location>
        <begin position="20"/>
        <end position="37"/>
    </location>
</feature>
<comment type="caution">
    <text evidence="15">The sequence shown here is derived from an EMBL/GenBank/DDBJ whole genome shotgun (WGS) entry which is preliminary data.</text>
</comment>
<dbReference type="AlphaFoldDB" id="A0A0F5JZQ8"/>
<evidence type="ECO:0000256" key="12">
    <source>
        <dbReference type="ARBA" id="ARBA00029757"/>
    </source>
</evidence>
<keyword evidence="14" id="KW-0812">Transmembrane</keyword>
<comment type="catalytic activity">
    <reaction evidence="13">
        <text>a lipid A disaccharide + ATP = a lipid IVA + ADP + H(+)</text>
        <dbReference type="Rhea" id="RHEA:67840"/>
        <dbReference type="ChEBI" id="CHEBI:15378"/>
        <dbReference type="ChEBI" id="CHEBI:30616"/>
        <dbReference type="ChEBI" id="CHEBI:176343"/>
        <dbReference type="ChEBI" id="CHEBI:176425"/>
        <dbReference type="ChEBI" id="CHEBI:456216"/>
        <dbReference type="EC" id="2.7.1.130"/>
    </reaction>
</comment>
<dbReference type="PANTHER" id="PTHR42724">
    <property type="entry name" value="TETRAACYLDISACCHARIDE 4'-KINASE"/>
    <property type="match status" value="1"/>
</dbReference>
<dbReference type="SUPFAM" id="SSF52540">
    <property type="entry name" value="P-loop containing nucleoside triphosphate hydrolases"/>
    <property type="match status" value="1"/>
</dbReference>
<keyword evidence="14" id="KW-1133">Transmembrane helix</keyword>
<dbReference type="PANTHER" id="PTHR42724:SF1">
    <property type="entry name" value="TETRAACYLDISACCHARIDE 4'-KINASE, MITOCHONDRIAL-RELATED"/>
    <property type="match status" value="1"/>
</dbReference>
<evidence type="ECO:0000256" key="11">
    <source>
        <dbReference type="ARBA" id="ARBA00023098"/>
    </source>
</evidence>
<accession>A0A0F5JZQ8</accession>
<dbReference type="InterPro" id="IPR027417">
    <property type="entry name" value="P-loop_NTPase"/>
</dbReference>
<dbReference type="GO" id="GO:0009029">
    <property type="term" value="F:lipid-A 4'-kinase activity"/>
    <property type="evidence" value="ECO:0007669"/>
    <property type="project" value="UniProtKB-UniRule"/>
</dbReference>
<dbReference type="InterPro" id="IPR003758">
    <property type="entry name" value="LpxK"/>
</dbReference>
<comment type="similarity">
    <text evidence="13">Belongs to the LpxK family.</text>
</comment>
<dbReference type="HAMAP" id="MF_00409">
    <property type="entry name" value="LpxK"/>
    <property type="match status" value="1"/>
</dbReference>
<keyword evidence="5 13" id="KW-0444">Lipid biosynthesis</keyword>
<comment type="function">
    <text evidence="1 13">Transfers the gamma-phosphate of ATP to the 4'-position of a tetraacyldisaccharide 1-phosphate intermediate (termed DS-1-P) to form tetraacyldisaccharide 1,4'-bis-phosphate (lipid IVA).</text>
</comment>
<protein>
    <recommendedName>
        <fullName evidence="4 13">Tetraacyldisaccharide 4'-kinase</fullName>
        <ecNumber evidence="3 13">2.7.1.130</ecNumber>
    </recommendedName>
    <alternativeName>
        <fullName evidence="12 13">Lipid A 4'-kinase</fullName>
    </alternativeName>
</protein>
<evidence type="ECO:0000256" key="9">
    <source>
        <dbReference type="ARBA" id="ARBA00022777"/>
    </source>
</evidence>
<name>A0A0F5JZQ8_9BURK</name>
<evidence type="ECO:0000256" key="2">
    <source>
        <dbReference type="ARBA" id="ARBA00004870"/>
    </source>
</evidence>
<organism evidence="15 16">
    <name type="scientific">Robbsia andropogonis</name>
    <dbReference type="NCBI Taxonomy" id="28092"/>
    <lineage>
        <taxon>Bacteria</taxon>
        <taxon>Pseudomonadati</taxon>
        <taxon>Pseudomonadota</taxon>
        <taxon>Betaproteobacteria</taxon>
        <taxon>Burkholderiales</taxon>
        <taxon>Burkholderiaceae</taxon>
        <taxon>Robbsia</taxon>
    </lineage>
</organism>
<evidence type="ECO:0000256" key="10">
    <source>
        <dbReference type="ARBA" id="ARBA00022840"/>
    </source>
</evidence>
<feature type="binding site" evidence="13">
    <location>
        <begin position="63"/>
        <end position="70"/>
    </location>
    <ligand>
        <name>ATP</name>
        <dbReference type="ChEBI" id="CHEBI:30616"/>
    </ligand>
</feature>
<evidence type="ECO:0000313" key="16">
    <source>
        <dbReference type="Proteomes" id="UP000033618"/>
    </source>
</evidence>
<dbReference type="GO" id="GO:0005524">
    <property type="term" value="F:ATP binding"/>
    <property type="evidence" value="ECO:0007669"/>
    <property type="project" value="UniProtKB-UniRule"/>
</dbReference>
<evidence type="ECO:0000256" key="3">
    <source>
        <dbReference type="ARBA" id="ARBA00012071"/>
    </source>
</evidence>
<evidence type="ECO:0000256" key="1">
    <source>
        <dbReference type="ARBA" id="ARBA00002274"/>
    </source>
</evidence>
<proteinExistence type="inferred from homology"/>
<keyword evidence="6 13" id="KW-0441">Lipid A biosynthesis</keyword>
<dbReference type="GO" id="GO:0009245">
    <property type="term" value="P:lipid A biosynthetic process"/>
    <property type="evidence" value="ECO:0007669"/>
    <property type="project" value="UniProtKB-UniRule"/>
</dbReference>
<dbReference type="PATRIC" id="fig|28092.6.peg.3282"/>
<dbReference type="RefSeq" id="WP_046153121.1">
    <property type="nucleotide sequence ID" value="NZ_CADFGU010000006.1"/>
</dbReference>
<evidence type="ECO:0000256" key="8">
    <source>
        <dbReference type="ARBA" id="ARBA00022741"/>
    </source>
</evidence>
<dbReference type="EC" id="2.7.1.130" evidence="3 13"/>
<keyword evidence="9 13" id="KW-0418">Kinase</keyword>
<dbReference type="GO" id="GO:0005886">
    <property type="term" value="C:plasma membrane"/>
    <property type="evidence" value="ECO:0007669"/>
    <property type="project" value="TreeGrafter"/>
</dbReference>
<gene>
    <name evidence="13" type="primary">lpxK</name>
    <name evidence="15" type="ORF">WM40_13925</name>
</gene>
<evidence type="ECO:0000256" key="4">
    <source>
        <dbReference type="ARBA" id="ARBA00016436"/>
    </source>
</evidence>
<evidence type="ECO:0000256" key="7">
    <source>
        <dbReference type="ARBA" id="ARBA00022679"/>
    </source>
</evidence>
<comment type="pathway">
    <text evidence="2 13">Glycolipid biosynthesis; lipid IV(A) biosynthesis; lipid IV(A) from (3R)-3-hydroxytetradecanoyl-[acyl-carrier-protein] and UDP-N-acetyl-alpha-D-glucosamine: step 6/6.</text>
</comment>
<dbReference type="Pfam" id="PF02606">
    <property type="entry name" value="LpxK"/>
    <property type="match status" value="1"/>
</dbReference>
<dbReference type="UniPathway" id="UPA00359">
    <property type="reaction ID" value="UER00482"/>
</dbReference>
<keyword evidence="14" id="KW-0472">Membrane</keyword>